<sequence length="547" mass="62485">MERLLSGSGRQCLSWLIQQHSRIFASLFSSFAPSVSSQSSLHSQSRIVALSHHASFVPTQQQLQIFSSLQQMPHRQRLVLASLAVRSLQTSSVLGVRKSPYSNFGHKQKPPTKWSFFYCTFLCVLLTFFVGFNGMDWIVKKLKVDAASAVGSEDGNAASEDSEPEEGEGKKRKKKVGFRDRKIIGYEDRIRAYSTPDKIFRYFATLKVVQDGEIYMTPEDFVRSITPGTKQPEGLGLDSFKKYDPQKESLKDLRARNPSESSSLSTDSIFYKLGEHGLISFSDYIFLLTVLSTPPRNFEIAFRMFDINGDGELDIEEFYKVQEVIRNQTSVGMRHRDHAVTGSVDHGLSSSLLCYFFGKDGKRKLTVKEFLDFQRQLQREINKIEFERYSDNGQTISERDFGEILLTYAGLPSKKMARMLKRVKRKFKEAHKGIQFEEYTAFWKFLKSINDVDTALSFYHLAGVSIDMETFRHVAKTVAMADLSEHTIDVVFTLFDENNDGELSNKEFVSVMKRRVMRGLEKPKDTGFVKLLNAMWKCATTTTNFLD</sequence>
<dbReference type="GO" id="GO:0051560">
    <property type="term" value="P:mitochondrial calcium ion homeostasis"/>
    <property type="evidence" value="ECO:0007669"/>
    <property type="project" value="TreeGrafter"/>
</dbReference>
<dbReference type="PANTHER" id="PTHR12294">
    <property type="entry name" value="EF HAND DOMAIN FAMILY A1,A2-RELATED"/>
    <property type="match status" value="1"/>
</dbReference>
<keyword evidence="4" id="KW-0109">Calcium transport</keyword>
<evidence type="ECO:0000256" key="8">
    <source>
        <dbReference type="ARBA" id="ARBA00022837"/>
    </source>
</evidence>
<feature type="domain" description="EF-hand" evidence="16">
    <location>
        <begin position="483"/>
        <end position="518"/>
    </location>
</feature>
<dbReference type="InterPro" id="IPR011992">
    <property type="entry name" value="EF-hand-dom_pair"/>
</dbReference>
<keyword evidence="15" id="KW-0812">Transmembrane</keyword>
<keyword evidence="9" id="KW-0809">Transit peptide</keyword>
<feature type="domain" description="EF-hand" evidence="16">
    <location>
        <begin position="293"/>
        <end position="328"/>
    </location>
</feature>
<evidence type="ECO:0000256" key="13">
    <source>
        <dbReference type="ARBA" id="ARBA00038333"/>
    </source>
</evidence>
<accession>A0AAN9BYD4</accession>
<proteinExistence type="inferred from homology"/>
<dbReference type="GO" id="GO:1990246">
    <property type="term" value="C:uniplex complex"/>
    <property type="evidence" value="ECO:0007669"/>
    <property type="project" value="TreeGrafter"/>
</dbReference>
<keyword evidence="10" id="KW-0406">Ion transport</keyword>
<evidence type="ECO:0000313" key="18">
    <source>
        <dbReference type="Proteomes" id="UP001374579"/>
    </source>
</evidence>
<evidence type="ECO:0000256" key="15">
    <source>
        <dbReference type="SAM" id="Phobius"/>
    </source>
</evidence>
<keyword evidence="15" id="KW-1133">Transmembrane helix</keyword>
<keyword evidence="5" id="KW-0479">Metal-binding</keyword>
<keyword evidence="7" id="KW-0999">Mitochondrion inner membrane</keyword>
<comment type="subcellular location">
    <subcellularLocation>
        <location evidence="1">Mitochondrion inner membrane</location>
    </subcellularLocation>
    <subcellularLocation>
        <location evidence="2">Mitochondrion intermembrane space</location>
    </subcellularLocation>
</comment>
<evidence type="ECO:0000256" key="5">
    <source>
        <dbReference type="ARBA" id="ARBA00022723"/>
    </source>
</evidence>
<evidence type="ECO:0000256" key="9">
    <source>
        <dbReference type="ARBA" id="ARBA00022946"/>
    </source>
</evidence>
<evidence type="ECO:0000256" key="1">
    <source>
        <dbReference type="ARBA" id="ARBA00004273"/>
    </source>
</evidence>
<keyword evidence="8" id="KW-0106">Calcium</keyword>
<dbReference type="GO" id="GO:0005758">
    <property type="term" value="C:mitochondrial intermembrane space"/>
    <property type="evidence" value="ECO:0007669"/>
    <property type="project" value="UniProtKB-SubCell"/>
</dbReference>
<reference evidence="17 18" key="1">
    <citation type="submission" date="2024-02" db="EMBL/GenBank/DDBJ databases">
        <title>Chromosome-scale genome assembly of the rough periwinkle Littorina saxatilis.</title>
        <authorList>
            <person name="De Jode A."/>
            <person name="Faria R."/>
            <person name="Formenti G."/>
            <person name="Sims Y."/>
            <person name="Smith T.P."/>
            <person name="Tracey A."/>
            <person name="Wood J.M.D."/>
            <person name="Zagrodzka Z.B."/>
            <person name="Johannesson K."/>
            <person name="Butlin R.K."/>
            <person name="Leder E.H."/>
        </authorList>
    </citation>
    <scope>NUCLEOTIDE SEQUENCE [LARGE SCALE GENOMIC DNA]</scope>
    <source>
        <strain evidence="17">Snail1</strain>
        <tissue evidence="17">Muscle</tissue>
    </source>
</reference>
<comment type="similarity">
    <text evidence="13">Belongs to the MICU1 family. MICU1 subfamily.</text>
</comment>
<keyword evidence="3" id="KW-0813">Transport</keyword>
<evidence type="ECO:0000256" key="2">
    <source>
        <dbReference type="ARBA" id="ARBA00004569"/>
    </source>
</evidence>
<dbReference type="AlphaFoldDB" id="A0AAN9BYD4"/>
<evidence type="ECO:0000256" key="6">
    <source>
        <dbReference type="ARBA" id="ARBA00022737"/>
    </source>
</evidence>
<dbReference type="Proteomes" id="UP001374579">
    <property type="component" value="Unassembled WGS sequence"/>
</dbReference>
<gene>
    <name evidence="17" type="ORF">V1264_012818</name>
</gene>
<evidence type="ECO:0000256" key="7">
    <source>
        <dbReference type="ARBA" id="ARBA00022792"/>
    </source>
</evidence>
<dbReference type="InterPro" id="IPR039800">
    <property type="entry name" value="MICU1/2/3"/>
</dbReference>
<evidence type="ECO:0000256" key="11">
    <source>
        <dbReference type="ARBA" id="ARBA00023128"/>
    </source>
</evidence>
<evidence type="ECO:0000256" key="14">
    <source>
        <dbReference type="SAM" id="MobiDB-lite"/>
    </source>
</evidence>
<evidence type="ECO:0000313" key="17">
    <source>
        <dbReference type="EMBL" id="KAK7113550.1"/>
    </source>
</evidence>
<comment type="caution">
    <text evidence="17">The sequence shown here is derived from an EMBL/GenBank/DDBJ whole genome shotgun (WGS) entry which is preliminary data.</text>
</comment>
<dbReference type="GO" id="GO:0036444">
    <property type="term" value="P:calcium import into the mitochondrion"/>
    <property type="evidence" value="ECO:0007669"/>
    <property type="project" value="UniProtKB-ARBA"/>
</dbReference>
<dbReference type="PROSITE" id="PS50222">
    <property type="entry name" value="EF_HAND_2"/>
    <property type="match status" value="2"/>
</dbReference>
<feature type="region of interest" description="Disordered" evidence="14">
    <location>
        <begin position="152"/>
        <end position="174"/>
    </location>
</feature>
<feature type="transmembrane region" description="Helical" evidence="15">
    <location>
        <begin position="115"/>
        <end position="133"/>
    </location>
</feature>
<dbReference type="SUPFAM" id="SSF47473">
    <property type="entry name" value="EF-hand"/>
    <property type="match status" value="1"/>
</dbReference>
<protein>
    <recommendedName>
        <fullName evidence="16">EF-hand domain-containing protein</fullName>
    </recommendedName>
</protein>
<dbReference type="PANTHER" id="PTHR12294:SF1">
    <property type="entry name" value="CALCIUM UPTAKE PROTEIN 1, MITOCHONDRIAL"/>
    <property type="match status" value="1"/>
</dbReference>
<keyword evidence="6" id="KW-0677">Repeat</keyword>
<dbReference type="InterPro" id="IPR018247">
    <property type="entry name" value="EF_Hand_1_Ca_BS"/>
</dbReference>
<dbReference type="InterPro" id="IPR002048">
    <property type="entry name" value="EF_hand_dom"/>
</dbReference>
<evidence type="ECO:0000256" key="12">
    <source>
        <dbReference type="ARBA" id="ARBA00023136"/>
    </source>
</evidence>
<evidence type="ECO:0000256" key="10">
    <source>
        <dbReference type="ARBA" id="ARBA00023065"/>
    </source>
</evidence>
<dbReference type="SMART" id="SM00054">
    <property type="entry name" value="EFh"/>
    <property type="match status" value="2"/>
</dbReference>
<dbReference type="GO" id="GO:0005509">
    <property type="term" value="F:calcium ion binding"/>
    <property type="evidence" value="ECO:0007669"/>
    <property type="project" value="InterPro"/>
</dbReference>
<dbReference type="EMBL" id="JBAMIC010000002">
    <property type="protein sequence ID" value="KAK7113550.1"/>
    <property type="molecule type" value="Genomic_DNA"/>
</dbReference>
<keyword evidence="12 15" id="KW-0472">Membrane</keyword>
<dbReference type="Gene3D" id="1.10.238.10">
    <property type="entry name" value="EF-hand"/>
    <property type="match status" value="2"/>
</dbReference>
<dbReference type="Pfam" id="PF13202">
    <property type="entry name" value="EF-hand_5"/>
    <property type="match status" value="1"/>
</dbReference>
<keyword evidence="11" id="KW-0496">Mitochondrion</keyword>
<evidence type="ECO:0000256" key="3">
    <source>
        <dbReference type="ARBA" id="ARBA00022448"/>
    </source>
</evidence>
<dbReference type="CDD" id="cd15900">
    <property type="entry name" value="EFh_MICU"/>
    <property type="match status" value="1"/>
</dbReference>
<organism evidence="17 18">
    <name type="scientific">Littorina saxatilis</name>
    <dbReference type="NCBI Taxonomy" id="31220"/>
    <lineage>
        <taxon>Eukaryota</taxon>
        <taxon>Metazoa</taxon>
        <taxon>Spiralia</taxon>
        <taxon>Lophotrochozoa</taxon>
        <taxon>Mollusca</taxon>
        <taxon>Gastropoda</taxon>
        <taxon>Caenogastropoda</taxon>
        <taxon>Littorinimorpha</taxon>
        <taxon>Littorinoidea</taxon>
        <taxon>Littorinidae</taxon>
        <taxon>Littorina</taxon>
    </lineage>
</organism>
<evidence type="ECO:0000256" key="4">
    <source>
        <dbReference type="ARBA" id="ARBA00022568"/>
    </source>
</evidence>
<keyword evidence="18" id="KW-1185">Reference proteome</keyword>
<evidence type="ECO:0000259" key="16">
    <source>
        <dbReference type="PROSITE" id="PS50222"/>
    </source>
</evidence>
<dbReference type="Pfam" id="PF13833">
    <property type="entry name" value="EF-hand_8"/>
    <property type="match status" value="1"/>
</dbReference>
<dbReference type="PROSITE" id="PS00018">
    <property type="entry name" value="EF_HAND_1"/>
    <property type="match status" value="2"/>
</dbReference>
<name>A0AAN9BYD4_9CAEN</name>